<keyword evidence="11 18" id="KW-0675">Receptor</keyword>
<dbReference type="NCBIfam" id="TIGR01785">
    <property type="entry name" value="TonB-hemin"/>
    <property type="match status" value="1"/>
</dbReference>
<dbReference type="PANTHER" id="PTHR30069:SF41">
    <property type="entry name" value="HEME_HEMOPEXIN UTILIZATION PROTEIN C"/>
    <property type="match status" value="1"/>
</dbReference>
<dbReference type="InterPro" id="IPR039426">
    <property type="entry name" value="TonB-dep_rcpt-like"/>
</dbReference>
<evidence type="ECO:0000259" key="17">
    <source>
        <dbReference type="SMART" id="SM00965"/>
    </source>
</evidence>
<dbReference type="Gene3D" id="3.55.50.30">
    <property type="match status" value="1"/>
</dbReference>
<dbReference type="PANTHER" id="PTHR30069">
    <property type="entry name" value="TONB-DEPENDENT OUTER MEMBRANE RECEPTOR"/>
    <property type="match status" value="1"/>
</dbReference>
<dbReference type="AlphaFoldDB" id="A0A5M6I4U3"/>
<dbReference type="NCBIfam" id="TIGR01786">
    <property type="entry name" value="TonB-hemlactrns"/>
    <property type="match status" value="1"/>
</dbReference>
<dbReference type="SMART" id="SM00965">
    <property type="entry name" value="STN"/>
    <property type="match status" value="1"/>
</dbReference>
<keyword evidence="9 15" id="KW-0798">TonB box</keyword>
<dbReference type="Proteomes" id="UP000323886">
    <property type="component" value="Unassembled WGS sequence"/>
</dbReference>
<keyword evidence="10 13" id="KW-0472">Membrane</keyword>
<accession>A0A5M6I4U3</accession>
<name>A0A5M6I4U3_9HYPH</name>
<dbReference type="PROSITE" id="PS52016">
    <property type="entry name" value="TONB_DEPENDENT_REC_3"/>
    <property type="match status" value="1"/>
</dbReference>
<dbReference type="OrthoDB" id="9760333at2"/>
<evidence type="ECO:0000256" key="12">
    <source>
        <dbReference type="ARBA" id="ARBA00023237"/>
    </source>
</evidence>
<dbReference type="Pfam" id="PF07660">
    <property type="entry name" value="STN"/>
    <property type="match status" value="1"/>
</dbReference>
<keyword evidence="7" id="KW-0732">Signal</keyword>
<evidence type="ECO:0000256" key="11">
    <source>
        <dbReference type="ARBA" id="ARBA00023170"/>
    </source>
</evidence>
<evidence type="ECO:0000256" key="3">
    <source>
        <dbReference type="ARBA" id="ARBA00022448"/>
    </source>
</evidence>
<keyword evidence="6 13" id="KW-0812">Transmembrane</keyword>
<keyword evidence="3 13" id="KW-0813">Transport</keyword>
<dbReference type="PROSITE" id="PS01156">
    <property type="entry name" value="TONB_DEPENDENT_REC_2"/>
    <property type="match status" value="1"/>
</dbReference>
<feature type="transmembrane region" description="Helical" evidence="16">
    <location>
        <begin position="33"/>
        <end position="55"/>
    </location>
</feature>
<dbReference type="SUPFAM" id="SSF56935">
    <property type="entry name" value="Porins"/>
    <property type="match status" value="1"/>
</dbReference>
<keyword evidence="8" id="KW-0408">Iron</keyword>
<dbReference type="InterPro" id="IPR011662">
    <property type="entry name" value="Secretin/TonB_short_N"/>
</dbReference>
<dbReference type="InterPro" id="IPR011276">
    <property type="entry name" value="TonB_haem/Hb_rcpt"/>
</dbReference>
<sequence>MAGDRTGGILGSSDANAWRLQSCGRARGHTRRLLLALMMTTALGTLVALPAGALAQSQPAAAGGAVSLSIPPQPLSQALMQFSRSTGVQLFFNADLVRGLQSPGAQGTFSRTEALSRLLANSGLSYRFTNATTVTITGPGSRSLATTGDADGATVLDVIDVTGGWNAASGSGFQGTPDWVYEVPESVSVISREAIQTHPARSARDLFASVPGVFTSGDNNQNTGINVNIRGLQDQGRVVTMIDGARQNFQRSGHGSTGYTFVDSALLREIDVDKSVNAGVGGAANLAGSVNFRTIIADDIIKPGQQWGVEIDATTGTNEFDFAGMASAAVRVSDNVSVLAGFSQKKIGAYAIGQNGDLGWHSAGWDLLGVDRPMFMGSSAASALFKAEMKPTDDMSLDLSWLGYRTEFSQGDAALRNDEWIRNQTATATLGWNPASALIDAKARFWFNDTTNDEFRPARNAQIPDVSTGYQLTSFGGSLDNTSTFALPAGALSLNYGLEGFRDVGSTTAEGQGIDDDPNMALWFTGANPSGTRDVWSGFGNATFEHDWLTVSGGMRYQHYRLAGTSTVFLNPYTETVVTETEVRICRAIPAGIVALRTTNPTAYQNWYNNAISNGYTFYPDDTFCSSPHIHTETEEVTRFPTEQVDVDLSGQAWTPTATVAVEPWKGLQVFAKYSDGFRPPTIMEAMLGGSHSGAYGPGFAPNPALEPEEAKTYEVGLNIAKDGIFTATDTFRAKAVAFRRDVENYIALGNIDLVAGNDTIEYAAYVNLDGTTKMKGFELEANYDLGPFYVGASYTRLLTDWAKTYTYNGETYNTEQYVIFVPPETKYTLDAGIRLFDRRLTFGGRMTYVGVADGNWGYLDSLVGTYQTESYTVYDLYGSLAVTDDARLRFAVNNLTDLAYVPALGVSSLPAPGRTATVSLNLRF</sequence>
<evidence type="ECO:0000256" key="16">
    <source>
        <dbReference type="SAM" id="Phobius"/>
    </source>
</evidence>
<evidence type="ECO:0000256" key="7">
    <source>
        <dbReference type="ARBA" id="ARBA00022729"/>
    </source>
</evidence>
<dbReference type="Gene3D" id="2.170.130.10">
    <property type="entry name" value="TonB-dependent receptor, plug domain"/>
    <property type="match status" value="1"/>
</dbReference>
<organism evidence="18 19">
    <name type="scientific">Blastochloris sulfoviridis</name>
    <dbReference type="NCBI Taxonomy" id="50712"/>
    <lineage>
        <taxon>Bacteria</taxon>
        <taxon>Pseudomonadati</taxon>
        <taxon>Pseudomonadota</taxon>
        <taxon>Alphaproteobacteria</taxon>
        <taxon>Hyphomicrobiales</taxon>
        <taxon>Blastochloridaceae</taxon>
        <taxon>Blastochloris</taxon>
    </lineage>
</organism>
<dbReference type="GO" id="GO:0015344">
    <property type="term" value="F:siderophore uptake transmembrane transporter activity"/>
    <property type="evidence" value="ECO:0007669"/>
    <property type="project" value="TreeGrafter"/>
</dbReference>
<comment type="subcellular location">
    <subcellularLocation>
        <location evidence="1 13">Cell outer membrane</location>
        <topology evidence="1 13">Multi-pass membrane protein</topology>
    </subcellularLocation>
</comment>
<dbReference type="InterPro" id="IPR012910">
    <property type="entry name" value="Plug_dom"/>
</dbReference>
<keyword evidence="5" id="KW-0410">Iron transport</keyword>
<evidence type="ECO:0000256" key="1">
    <source>
        <dbReference type="ARBA" id="ARBA00004571"/>
    </source>
</evidence>
<keyword evidence="5" id="KW-0406">Ion transport</keyword>
<dbReference type="Gene3D" id="2.40.170.20">
    <property type="entry name" value="TonB-dependent receptor, beta-barrel domain"/>
    <property type="match status" value="1"/>
</dbReference>
<dbReference type="InterPro" id="IPR000531">
    <property type="entry name" value="Beta-barrel_TonB"/>
</dbReference>
<proteinExistence type="inferred from homology"/>
<reference evidence="18 19" key="1">
    <citation type="submission" date="2019-09" db="EMBL/GenBank/DDBJ databases">
        <title>Draft Whole-Genome sequence of Blastochloris sulfoviridis DSM 729.</title>
        <authorList>
            <person name="Meyer T.E."/>
            <person name="Kyndt J.A."/>
        </authorList>
    </citation>
    <scope>NUCLEOTIDE SEQUENCE [LARGE SCALE GENOMIC DNA]</scope>
    <source>
        <strain evidence="18 19">DSM 729</strain>
    </source>
</reference>
<dbReference type="Pfam" id="PF00593">
    <property type="entry name" value="TonB_dep_Rec_b-barrel"/>
    <property type="match status" value="1"/>
</dbReference>
<evidence type="ECO:0000256" key="9">
    <source>
        <dbReference type="ARBA" id="ARBA00023077"/>
    </source>
</evidence>
<keyword evidence="16" id="KW-1133">Transmembrane helix</keyword>
<evidence type="ECO:0000313" key="18">
    <source>
        <dbReference type="EMBL" id="KAA5602867.1"/>
    </source>
</evidence>
<evidence type="ECO:0000256" key="6">
    <source>
        <dbReference type="ARBA" id="ARBA00022692"/>
    </source>
</evidence>
<keyword evidence="19" id="KW-1185">Reference proteome</keyword>
<dbReference type="Pfam" id="PF07715">
    <property type="entry name" value="Plug"/>
    <property type="match status" value="1"/>
</dbReference>
<feature type="short sequence motif" description="TonB C-terminal box" evidence="14">
    <location>
        <begin position="908"/>
        <end position="925"/>
    </location>
</feature>
<evidence type="ECO:0000313" key="19">
    <source>
        <dbReference type="Proteomes" id="UP000323886"/>
    </source>
</evidence>
<keyword evidence="4 13" id="KW-1134">Transmembrane beta strand</keyword>
<evidence type="ECO:0000256" key="13">
    <source>
        <dbReference type="PROSITE-ProRule" id="PRU01360"/>
    </source>
</evidence>
<dbReference type="InterPro" id="IPR010917">
    <property type="entry name" value="TonB_rcpt_CS"/>
</dbReference>
<dbReference type="InterPro" id="IPR010949">
    <property type="entry name" value="TonB_Hb/transfer/lactofer_rcpt"/>
</dbReference>
<dbReference type="GO" id="GO:0015232">
    <property type="term" value="F:heme transmembrane transporter activity"/>
    <property type="evidence" value="ECO:0007669"/>
    <property type="project" value="InterPro"/>
</dbReference>
<evidence type="ECO:0000256" key="8">
    <source>
        <dbReference type="ARBA" id="ARBA00023004"/>
    </source>
</evidence>
<gene>
    <name evidence="18" type="ORF">F1193_03245</name>
</gene>
<feature type="domain" description="Secretin/TonB short N-terminal" evidence="17">
    <location>
        <begin position="88"/>
        <end position="139"/>
    </location>
</feature>
<comment type="similarity">
    <text evidence="2 13 15">Belongs to the TonB-dependent receptor family.</text>
</comment>
<evidence type="ECO:0000256" key="2">
    <source>
        <dbReference type="ARBA" id="ARBA00009810"/>
    </source>
</evidence>
<comment type="caution">
    <text evidence="18">The sequence shown here is derived from an EMBL/GenBank/DDBJ whole genome shotgun (WGS) entry which is preliminary data.</text>
</comment>
<dbReference type="GO" id="GO:0009279">
    <property type="term" value="C:cell outer membrane"/>
    <property type="evidence" value="ECO:0007669"/>
    <property type="project" value="UniProtKB-SubCell"/>
</dbReference>
<dbReference type="CDD" id="cd01347">
    <property type="entry name" value="ligand_gated_channel"/>
    <property type="match status" value="1"/>
</dbReference>
<keyword evidence="12 13" id="KW-0998">Cell outer membrane</keyword>
<evidence type="ECO:0000256" key="15">
    <source>
        <dbReference type="RuleBase" id="RU003357"/>
    </source>
</evidence>
<dbReference type="GO" id="GO:0044718">
    <property type="term" value="P:siderophore transmembrane transport"/>
    <property type="evidence" value="ECO:0007669"/>
    <property type="project" value="TreeGrafter"/>
</dbReference>
<evidence type="ECO:0000256" key="4">
    <source>
        <dbReference type="ARBA" id="ARBA00022452"/>
    </source>
</evidence>
<dbReference type="InterPro" id="IPR037066">
    <property type="entry name" value="Plug_dom_sf"/>
</dbReference>
<evidence type="ECO:0000256" key="14">
    <source>
        <dbReference type="PROSITE-ProRule" id="PRU10144"/>
    </source>
</evidence>
<evidence type="ECO:0000256" key="10">
    <source>
        <dbReference type="ARBA" id="ARBA00023136"/>
    </source>
</evidence>
<dbReference type="InterPro" id="IPR036942">
    <property type="entry name" value="Beta-barrel_TonB_sf"/>
</dbReference>
<evidence type="ECO:0000256" key="5">
    <source>
        <dbReference type="ARBA" id="ARBA00022496"/>
    </source>
</evidence>
<dbReference type="EMBL" id="VWPL01000004">
    <property type="protein sequence ID" value="KAA5602867.1"/>
    <property type="molecule type" value="Genomic_DNA"/>
</dbReference>
<protein>
    <submittedName>
        <fullName evidence="18">TonB-dependent hemoglobin/transferrin/lactoferrin family receptor</fullName>
    </submittedName>
</protein>